<dbReference type="Proteomes" id="UP000610931">
    <property type="component" value="Unassembled WGS sequence"/>
</dbReference>
<comment type="caution">
    <text evidence="6">The sequence shown here is derived from an EMBL/GenBank/DDBJ whole genome shotgun (WGS) entry which is preliminary data.</text>
</comment>
<reference evidence="6" key="1">
    <citation type="submission" date="2020-12" db="EMBL/GenBank/DDBJ databases">
        <title>Snuella sp. nov., isolated from sediment in Incheon.</title>
        <authorList>
            <person name="Kim W."/>
        </authorList>
    </citation>
    <scope>NUCLEOTIDE SEQUENCE</scope>
    <source>
        <strain evidence="6">CAU 1569</strain>
    </source>
</reference>
<dbReference type="InterPro" id="IPR017850">
    <property type="entry name" value="Alkaline_phosphatase_core_sf"/>
</dbReference>
<protein>
    <submittedName>
        <fullName evidence="6">Sulfatase-like hydrolase/transferase</fullName>
    </submittedName>
</protein>
<evidence type="ECO:0000256" key="3">
    <source>
        <dbReference type="ARBA" id="ARBA00022801"/>
    </source>
</evidence>
<keyword evidence="3 6" id="KW-0378">Hydrolase</keyword>
<sequence>MNLKICFFLVVLFTIPKSYCFGQINESKQPNIIVILIDDAGYADFGFMGCKDLQTPNIDNLAKNGIVFTDAHVSASVCAPSRAGMLTGRYQQRFGFEANGTGNKESGEIGLPNGVPTLANVFKNNHYRTIALGKWHLGYNEDDHPNERGFDDFYGFLSGSRSYFPIDNPTEKNMLQHNGVRQKFKGYLTDVLTNKALTYIEENKYEPFFMYLAYNAVHTPMEAKPEHLKMFQNHPRQKLAAMTWSLDENIGKLIAKLETTKQLENTLIFFLSDNGGATTNQSNNGILKGFKGNKYEGGHRVPFVVSWKNKIKENISFDGLTSSLDIFTTAIAAASINSNLELDGVNLLPYLKGNKKGDPHKKLFWRKLNTAAVRIGNEKLIRLDSFGSRMYNLKNDLGETFDLSKLAPKTYDDLTDELEAWESGLMDPLWDEGFWMNINYRIHKNLMLNKFKDVKGMKDFNKKR</sequence>
<dbReference type="AlphaFoldDB" id="A0A8J7LN13"/>
<proteinExistence type="inferred from homology"/>
<evidence type="ECO:0000256" key="1">
    <source>
        <dbReference type="ARBA" id="ARBA00008779"/>
    </source>
</evidence>
<comment type="similarity">
    <text evidence="1">Belongs to the sulfatase family.</text>
</comment>
<dbReference type="InterPro" id="IPR000917">
    <property type="entry name" value="Sulfatase_N"/>
</dbReference>
<evidence type="ECO:0000259" key="5">
    <source>
        <dbReference type="Pfam" id="PF00884"/>
    </source>
</evidence>
<dbReference type="GO" id="GO:0004065">
    <property type="term" value="F:arylsulfatase activity"/>
    <property type="evidence" value="ECO:0007669"/>
    <property type="project" value="TreeGrafter"/>
</dbReference>
<dbReference type="Gene3D" id="3.30.1120.10">
    <property type="match status" value="1"/>
</dbReference>
<gene>
    <name evidence="6" type="ORF">JF259_04350</name>
</gene>
<accession>A0A8J7LN13</accession>
<keyword evidence="7" id="KW-1185">Reference proteome</keyword>
<feature type="domain" description="Sulfatase N-terminal" evidence="5">
    <location>
        <begin position="30"/>
        <end position="335"/>
    </location>
</feature>
<dbReference type="InterPro" id="IPR024607">
    <property type="entry name" value="Sulfatase_CS"/>
</dbReference>
<dbReference type="InterPro" id="IPR050738">
    <property type="entry name" value="Sulfatase"/>
</dbReference>
<dbReference type="PANTHER" id="PTHR42693">
    <property type="entry name" value="ARYLSULFATASE FAMILY MEMBER"/>
    <property type="match status" value="1"/>
</dbReference>
<dbReference type="RefSeq" id="WP_199113759.1">
    <property type="nucleotide sequence ID" value="NZ_JAELVQ010000003.1"/>
</dbReference>
<dbReference type="PROSITE" id="PS00523">
    <property type="entry name" value="SULFATASE_1"/>
    <property type="match status" value="1"/>
</dbReference>
<evidence type="ECO:0000313" key="6">
    <source>
        <dbReference type="EMBL" id="MBJ6367318.1"/>
    </source>
</evidence>
<dbReference type="Gene3D" id="3.40.720.10">
    <property type="entry name" value="Alkaline Phosphatase, subunit A"/>
    <property type="match status" value="1"/>
</dbReference>
<evidence type="ECO:0000256" key="4">
    <source>
        <dbReference type="ARBA" id="ARBA00022837"/>
    </source>
</evidence>
<dbReference type="EMBL" id="JAELVQ010000003">
    <property type="protein sequence ID" value="MBJ6367318.1"/>
    <property type="molecule type" value="Genomic_DNA"/>
</dbReference>
<evidence type="ECO:0000256" key="2">
    <source>
        <dbReference type="ARBA" id="ARBA00022723"/>
    </source>
</evidence>
<keyword evidence="2" id="KW-0479">Metal-binding</keyword>
<keyword evidence="4" id="KW-0106">Calcium</keyword>
<evidence type="ECO:0000313" key="7">
    <source>
        <dbReference type="Proteomes" id="UP000610931"/>
    </source>
</evidence>
<organism evidence="6 7">
    <name type="scientific">Snuella sedimenti</name>
    <dbReference type="NCBI Taxonomy" id="2798802"/>
    <lineage>
        <taxon>Bacteria</taxon>
        <taxon>Pseudomonadati</taxon>
        <taxon>Bacteroidota</taxon>
        <taxon>Flavobacteriia</taxon>
        <taxon>Flavobacteriales</taxon>
        <taxon>Flavobacteriaceae</taxon>
        <taxon>Snuella</taxon>
    </lineage>
</organism>
<dbReference type="Pfam" id="PF00884">
    <property type="entry name" value="Sulfatase"/>
    <property type="match status" value="1"/>
</dbReference>
<dbReference type="GO" id="GO:0046872">
    <property type="term" value="F:metal ion binding"/>
    <property type="evidence" value="ECO:0007669"/>
    <property type="project" value="UniProtKB-KW"/>
</dbReference>
<name>A0A8J7LN13_9FLAO</name>
<dbReference type="PANTHER" id="PTHR42693:SF53">
    <property type="entry name" value="ENDO-4-O-SULFATASE"/>
    <property type="match status" value="1"/>
</dbReference>
<dbReference type="SUPFAM" id="SSF53649">
    <property type="entry name" value="Alkaline phosphatase-like"/>
    <property type="match status" value="1"/>
</dbReference>